<dbReference type="PANTHER" id="PTHR45566">
    <property type="entry name" value="HTH-TYPE TRANSCRIPTIONAL REGULATOR YHJB-RELATED"/>
    <property type="match status" value="1"/>
</dbReference>
<dbReference type="PRINTS" id="PR00038">
    <property type="entry name" value="HTHLUXR"/>
</dbReference>
<dbReference type="PANTHER" id="PTHR45566:SF1">
    <property type="entry name" value="HTH-TYPE TRANSCRIPTIONAL REGULATOR YHJB-RELATED"/>
    <property type="match status" value="1"/>
</dbReference>
<keyword evidence="5" id="KW-1185">Reference proteome</keyword>
<dbReference type="InterPro" id="IPR016032">
    <property type="entry name" value="Sig_transdc_resp-reg_C-effctor"/>
</dbReference>
<dbReference type="SUPFAM" id="SSF46894">
    <property type="entry name" value="C-terminal effector domain of the bipartite response regulators"/>
    <property type="match status" value="1"/>
</dbReference>
<proteinExistence type="predicted"/>
<dbReference type="SUPFAM" id="SSF52172">
    <property type="entry name" value="CheY-like"/>
    <property type="match status" value="1"/>
</dbReference>
<evidence type="ECO:0000256" key="2">
    <source>
        <dbReference type="PROSITE-ProRule" id="PRU00169"/>
    </source>
</evidence>
<dbReference type="OrthoDB" id="3171335at2"/>
<accession>W6JWW3</accession>
<organism evidence="4 5">
    <name type="scientific">Nostocoides australiense Ben110</name>
    <dbReference type="NCBI Taxonomy" id="1193182"/>
    <lineage>
        <taxon>Bacteria</taxon>
        <taxon>Bacillati</taxon>
        <taxon>Actinomycetota</taxon>
        <taxon>Actinomycetes</taxon>
        <taxon>Micrococcales</taxon>
        <taxon>Intrasporangiaceae</taxon>
        <taxon>Nostocoides</taxon>
    </lineage>
</organism>
<dbReference type="InterPro" id="IPR051015">
    <property type="entry name" value="EvgA-like"/>
</dbReference>
<dbReference type="STRING" id="1193182.BN11_3730002"/>
<dbReference type="AlphaFoldDB" id="W6JWW3"/>
<dbReference type="InterPro" id="IPR011006">
    <property type="entry name" value="CheY-like_superfamily"/>
</dbReference>
<dbReference type="PROSITE" id="PS50110">
    <property type="entry name" value="RESPONSE_REGULATORY"/>
    <property type="match status" value="1"/>
</dbReference>
<sequence>MGGRLKVGLIDDHPAISTGVPAGLGQVIVPAPVFTDAKTVDELVTSEVGADGFDVVILDVRLADESTPEDNVRRLSERGWPVLLYTREPRPAVLARCFAAGARGAVGKHEDWPVLVEALHAVAAGELYYNVEWACAVEAMSDSHRFPELAPRELEAVQLYAAGIPAKSVARRMGVSETTVKEYLRRAGKKYEDAGRPAATKTGLAQRAMEDGFYFPVKE</sequence>
<comment type="caution">
    <text evidence="4">The sequence shown here is derived from an EMBL/GenBank/DDBJ whole genome shotgun (WGS) entry which is preliminary data.</text>
</comment>
<dbReference type="Gene3D" id="3.40.50.2300">
    <property type="match status" value="1"/>
</dbReference>
<dbReference type="InterPro" id="IPR001789">
    <property type="entry name" value="Sig_transdc_resp-reg_receiver"/>
</dbReference>
<protein>
    <submittedName>
        <fullName evidence="4">Response regulator containing a CheY-like receiver domain and an HTH DNA-binding domain</fullName>
    </submittedName>
</protein>
<name>W6JWW3_9MICO</name>
<gene>
    <name evidence="4" type="ORF">BN11_3730002</name>
</gene>
<dbReference type="Pfam" id="PF00196">
    <property type="entry name" value="GerE"/>
    <property type="match status" value="1"/>
</dbReference>
<dbReference type="GO" id="GO:0000160">
    <property type="term" value="P:phosphorelay signal transduction system"/>
    <property type="evidence" value="ECO:0007669"/>
    <property type="project" value="InterPro"/>
</dbReference>
<evidence type="ECO:0000256" key="1">
    <source>
        <dbReference type="ARBA" id="ARBA00023125"/>
    </source>
</evidence>
<dbReference type="Gene3D" id="1.10.10.10">
    <property type="entry name" value="Winged helix-like DNA-binding domain superfamily/Winged helix DNA-binding domain"/>
    <property type="match status" value="1"/>
</dbReference>
<dbReference type="InterPro" id="IPR036388">
    <property type="entry name" value="WH-like_DNA-bd_sf"/>
</dbReference>
<evidence type="ECO:0000259" key="3">
    <source>
        <dbReference type="PROSITE" id="PS50110"/>
    </source>
</evidence>
<dbReference type="EMBL" id="CAJA01000305">
    <property type="protein sequence ID" value="CCH74058.1"/>
    <property type="molecule type" value="Genomic_DNA"/>
</dbReference>
<dbReference type="SMART" id="SM00421">
    <property type="entry name" value="HTH_LUXR"/>
    <property type="match status" value="1"/>
</dbReference>
<dbReference type="InterPro" id="IPR000792">
    <property type="entry name" value="Tscrpt_reg_LuxR_C"/>
</dbReference>
<evidence type="ECO:0000313" key="5">
    <source>
        <dbReference type="Proteomes" id="UP000035763"/>
    </source>
</evidence>
<reference evidence="4 5" key="1">
    <citation type="journal article" date="2013" name="ISME J.">
        <title>A metabolic model for members of the genus Tetrasphaera involved in enhanced biological phosphorus removal.</title>
        <authorList>
            <person name="Kristiansen R."/>
            <person name="Nguyen H.T.T."/>
            <person name="Saunders A.M."/>
            <person name="Nielsen J.L."/>
            <person name="Wimmer R."/>
            <person name="Le V.Q."/>
            <person name="McIlroy S.J."/>
            <person name="Petrovski S."/>
            <person name="Seviour R.J."/>
            <person name="Calteau A."/>
            <person name="Nielsen K.L."/>
            <person name="Nielsen P.H."/>
        </authorList>
    </citation>
    <scope>NUCLEOTIDE SEQUENCE [LARGE SCALE GENOMIC DNA]</scope>
    <source>
        <strain evidence="4 5">Ben110</strain>
    </source>
</reference>
<feature type="modified residue" description="4-aspartylphosphate" evidence="2">
    <location>
        <position position="59"/>
    </location>
</feature>
<keyword evidence="2" id="KW-0597">Phosphoprotein</keyword>
<evidence type="ECO:0000313" key="4">
    <source>
        <dbReference type="EMBL" id="CCH74058.1"/>
    </source>
</evidence>
<dbReference type="GO" id="GO:0006355">
    <property type="term" value="P:regulation of DNA-templated transcription"/>
    <property type="evidence" value="ECO:0007669"/>
    <property type="project" value="InterPro"/>
</dbReference>
<dbReference type="PROSITE" id="PS00622">
    <property type="entry name" value="HTH_LUXR_1"/>
    <property type="match status" value="1"/>
</dbReference>
<dbReference type="Proteomes" id="UP000035763">
    <property type="component" value="Unassembled WGS sequence"/>
</dbReference>
<dbReference type="RefSeq" id="WP_048699579.1">
    <property type="nucleotide sequence ID" value="NZ_HG764815.1"/>
</dbReference>
<dbReference type="GO" id="GO:0003677">
    <property type="term" value="F:DNA binding"/>
    <property type="evidence" value="ECO:0007669"/>
    <property type="project" value="UniProtKB-KW"/>
</dbReference>
<feature type="domain" description="Response regulatory" evidence="3">
    <location>
        <begin position="6"/>
        <end position="123"/>
    </location>
</feature>
<keyword evidence="1 4" id="KW-0238">DNA-binding</keyword>